<organism evidence="3 4">
    <name type="scientific">Grifola frondosa</name>
    <name type="common">Maitake</name>
    <name type="synonym">Polyporus frondosus</name>
    <dbReference type="NCBI Taxonomy" id="5627"/>
    <lineage>
        <taxon>Eukaryota</taxon>
        <taxon>Fungi</taxon>
        <taxon>Dikarya</taxon>
        <taxon>Basidiomycota</taxon>
        <taxon>Agaricomycotina</taxon>
        <taxon>Agaricomycetes</taxon>
        <taxon>Polyporales</taxon>
        <taxon>Grifolaceae</taxon>
        <taxon>Grifola</taxon>
    </lineage>
</organism>
<dbReference type="InterPro" id="IPR027417">
    <property type="entry name" value="P-loop_NTPase"/>
</dbReference>
<name>A0A1C7LRV6_GRIFR</name>
<protein>
    <recommendedName>
        <fullName evidence="2">Nephrocystin 3-like N-terminal domain-containing protein</fullName>
    </recommendedName>
</protein>
<dbReference type="Gene3D" id="3.40.50.300">
    <property type="entry name" value="P-loop containing nucleotide triphosphate hydrolases"/>
    <property type="match status" value="1"/>
</dbReference>
<keyword evidence="4" id="KW-1185">Reference proteome</keyword>
<dbReference type="AlphaFoldDB" id="A0A1C7LRV6"/>
<dbReference type="OMA" id="LIERCNT"/>
<evidence type="ECO:0000313" key="3">
    <source>
        <dbReference type="EMBL" id="OBZ67565.1"/>
    </source>
</evidence>
<comment type="caution">
    <text evidence="3">The sequence shown here is derived from an EMBL/GenBank/DDBJ whole genome shotgun (WGS) entry which is preliminary data.</text>
</comment>
<sequence>MRHKNPTPRPRLRIVVLPATPVPGLGTAAAALISLIDKIMIVKQNEYIRRDVAQSINALAISIDQAGSQINGRFGDAVECDMPKIKATLESSSLNSQVQTLLTTLRELTIEADQLSPDNQSFGWRFIRGDGNAKILTRIKDRLADARSRFIIQAQVVIGGLVNGVDNRNDHDLNKKQLYILSGASGTGKSTIAYEVAKRLEAQGLLGASFFFARAGSSAADYLSIRRARC</sequence>
<proteinExistence type="predicted"/>
<reference evidence="3 4" key="1">
    <citation type="submission" date="2016-03" db="EMBL/GenBank/DDBJ databases">
        <title>Whole genome sequencing of Grifola frondosa 9006-11.</title>
        <authorList>
            <person name="Min B."/>
            <person name="Park H."/>
            <person name="Kim J.-G."/>
            <person name="Cho H."/>
            <person name="Oh Y.-L."/>
            <person name="Kong W.-S."/>
            <person name="Choi I.-G."/>
        </authorList>
    </citation>
    <scope>NUCLEOTIDE SEQUENCE [LARGE SCALE GENOMIC DNA]</scope>
    <source>
        <strain evidence="3 4">9006-11</strain>
    </source>
</reference>
<evidence type="ECO:0000256" key="1">
    <source>
        <dbReference type="ARBA" id="ARBA00022737"/>
    </source>
</evidence>
<gene>
    <name evidence="3" type="ORF">A0H81_12092</name>
</gene>
<feature type="domain" description="Nephrocystin 3-like N-terminal" evidence="2">
    <location>
        <begin position="174"/>
        <end position="222"/>
    </location>
</feature>
<evidence type="ECO:0000259" key="2">
    <source>
        <dbReference type="Pfam" id="PF24883"/>
    </source>
</evidence>
<dbReference type="Pfam" id="PF24883">
    <property type="entry name" value="NPHP3_N"/>
    <property type="match status" value="1"/>
</dbReference>
<dbReference type="EMBL" id="LUGG01000023">
    <property type="protein sequence ID" value="OBZ67565.1"/>
    <property type="molecule type" value="Genomic_DNA"/>
</dbReference>
<keyword evidence="1" id="KW-0677">Repeat</keyword>
<dbReference type="Proteomes" id="UP000092993">
    <property type="component" value="Unassembled WGS sequence"/>
</dbReference>
<dbReference type="InterPro" id="IPR056884">
    <property type="entry name" value="NPHP3-like_N"/>
</dbReference>
<evidence type="ECO:0000313" key="4">
    <source>
        <dbReference type="Proteomes" id="UP000092993"/>
    </source>
</evidence>
<dbReference type="SUPFAM" id="SSF52540">
    <property type="entry name" value="P-loop containing nucleoside triphosphate hydrolases"/>
    <property type="match status" value="1"/>
</dbReference>
<accession>A0A1C7LRV6</accession>